<keyword evidence="4" id="KW-1185">Reference proteome</keyword>
<dbReference type="InterPro" id="IPR029058">
    <property type="entry name" value="AB_hydrolase_fold"/>
</dbReference>
<dbReference type="KEGG" id="sna:Snas_0636"/>
<dbReference type="GO" id="GO:0016787">
    <property type="term" value="F:hydrolase activity"/>
    <property type="evidence" value="ECO:0007669"/>
    <property type="project" value="UniProtKB-KW"/>
</dbReference>
<dbReference type="SUPFAM" id="SSF53474">
    <property type="entry name" value="alpha/beta-Hydrolases"/>
    <property type="match status" value="1"/>
</dbReference>
<evidence type="ECO:0000256" key="1">
    <source>
        <dbReference type="ARBA" id="ARBA00022801"/>
    </source>
</evidence>
<dbReference type="AlphaFoldDB" id="D3Q6V1"/>
<dbReference type="InterPro" id="IPR000073">
    <property type="entry name" value="AB_hydrolase_1"/>
</dbReference>
<name>D3Q6V1_STANL</name>
<keyword evidence="1 3" id="KW-0378">Hydrolase</keyword>
<reference evidence="3 4" key="1">
    <citation type="journal article" date="2009" name="Stand. Genomic Sci.">
        <title>Complete genome sequence of Stackebrandtia nassauensis type strain (LLR-40K-21).</title>
        <authorList>
            <person name="Munk C."/>
            <person name="Lapidus A."/>
            <person name="Copeland A."/>
            <person name="Jando M."/>
            <person name="Mayilraj S."/>
            <person name="Glavina Del Rio T."/>
            <person name="Nolan M."/>
            <person name="Chen F."/>
            <person name="Lucas S."/>
            <person name="Tice H."/>
            <person name="Cheng J.F."/>
            <person name="Han C."/>
            <person name="Detter J.C."/>
            <person name="Bruce D."/>
            <person name="Goodwin L."/>
            <person name="Chain P."/>
            <person name="Pitluck S."/>
            <person name="Goker M."/>
            <person name="Ovchinikova G."/>
            <person name="Pati A."/>
            <person name="Ivanova N."/>
            <person name="Mavromatis K."/>
            <person name="Chen A."/>
            <person name="Palaniappan K."/>
            <person name="Land M."/>
            <person name="Hauser L."/>
            <person name="Chang Y.J."/>
            <person name="Jeffries C.D."/>
            <person name="Bristow J."/>
            <person name="Eisen J.A."/>
            <person name="Markowitz V."/>
            <person name="Hugenholtz P."/>
            <person name="Kyrpides N.C."/>
            <person name="Klenk H.P."/>
        </authorList>
    </citation>
    <scope>NUCLEOTIDE SEQUENCE [LARGE SCALE GENOMIC DNA]</scope>
    <source>
        <strain evidence="4">DSM 44728 / CIP 108903 / NRRL B-16338 / NBRC 102104 / LLR-40K-21</strain>
    </source>
</reference>
<gene>
    <name evidence="3" type="ordered locus">Snas_0636</name>
</gene>
<dbReference type="RefSeq" id="WP_013015921.1">
    <property type="nucleotide sequence ID" value="NC_013947.1"/>
</dbReference>
<dbReference type="STRING" id="446470.Snas_0636"/>
<dbReference type="PANTHER" id="PTHR43798">
    <property type="entry name" value="MONOACYLGLYCEROL LIPASE"/>
    <property type="match status" value="1"/>
</dbReference>
<accession>D3Q6V1</accession>
<dbReference type="InterPro" id="IPR050266">
    <property type="entry name" value="AB_hydrolase_sf"/>
</dbReference>
<dbReference type="PRINTS" id="PR00111">
    <property type="entry name" value="ABHYDROLASE"/>
</dbReference>
<evidence type="ECO:0000313" key="3">
    <source>
        <dbReference type="EMBL" id="ADD40350.1"/>
    </source>
</evidence>
<sequence length="263" mass="28254">MAYADVNGLSLYYEEHGDGEGTPLVLLHGGFGLGAMFAPILPSLSSGRRVITVDLQGHGHTADVDRPLRHELMADDVGALVRHLGLGQVDVMGYSMGGYAALQTAIRHPEVVRRLVTVSIPFKSDGWYSSVREQQKSIGADAAEALKQSPLYATYEAVAPRVEDWGVLVGKMGEGMRRDFDYTEQAKTITAPVLLVYADGDAVRYEHIVEVLRIFGGGQGDPGWDGSGGRGTAQLAVVPGTTHYDLGVSLRMVSAVVPFLDQE</sequence>
<organism evidence="3 4">
    <name type="scientific">Stackebrandtia nassauensis (strain DSM 44728 / CIP 108903 / NRRL B-16338 / NBRC 102104 / LLR-40K-21)</name>
    <dbReference type="NCBI Taxonomy" id="446470"/>
    <lineage>
        <taxon>Bacteria</taxon>
        <taxon>Bacillati</taxon>
        <taxon>Actinomycetota</taxon>
        <taxon>Actinomycetes</taxon>
        <taxon>Glycomycetales</taxon>
        <taxon>Glycomycetaceae</taxon>
        <taxon>Stackebrandtia</taxon>
    </lineage>
</organism>
<dbReference type="OrthoDB" id="7958481at2"/>
<protein>
    <submittedName>
        <fullName evidence="3">Alpha/beta hydrolase fold protein</fullName>
    </submittedName>
</protein>
<evidence type="ECO:0000313" key="4">
    <source>
        <dbReference type="Proteomes" id="UP000000844"/>
    </source>
</evidence>
<evidence type="ECO:0000259" key="2">
    <source>
        <dbReference type="Pfam" id="PF00561"/>
    </source>
</evidence>
<dbReference type="HOGENOM" id="CLU_020336_50_5_11"/>
<dbReference type="EMBL" id="CP001778">
    <property type="protein sequence ID" value="ADD40350.1"/>
    <property type="molecule type" value="Genomic_DNA"/>
</dbReference>
<dbReference type="eggNOG" id="COG0596">
    <property type="taxonomic scope" value="Bacteria"/>
</dbReference>
<dbReference type="PANTHER" id="PTHR43798:SF31">
    <property type="entry name" value="AB HYDROLASE SUPERFAMILY PROTEIN YCLE"/>
    <property type="match status" value="1"/>
</dbReference>
<dbReference type="Gene3D" id="3.40.50.1820">
    <property type="entry name" value="alpha/beta hydrolase"/>
    <property type="match status" value="1"/>
</dbReference>
<feature type="domain" description="AB hydrolase-1" evidence="2">
    <location>
        <begin position="23"/>
        <end position="121"/>
    </location>
</feature>
<dbReference type="GO" id="GO:0016020">
    <property type="term" value="C:membrane"/>
    <property type="evidence" value="ECO:0007669"/>
    <property type="project" value="TreeGrafter"/>
</dbReference>
<dbReference type="Pfam" id="PF00561">
    <property type="entry name" value="Abhydrolase_1"/>
    <property type="match status" value="1"/>
</dbReference>
<proteinExistence type="predicted"/>
<dbReference type="Proteomes" id="UP000000844">
    <property type="component" value="Chromosome"/>
</dbReference>